<name>A0ACC6M8M6_9BACI</name>
<keyword evidence="2" id="KW-1185">Reference proteome</keyword>
<organism evidence="1 2">
    <name type="scientific">Gracilibacillus pellucidus</name>
    <dbReference type="NCBI Taxonomy" id="3095368"/>
    <lineage>
        <taxon>Bacteria</taxon>
        <taxon>Bacillati</taxon>
        <taxon>Bacillota</taxon>
        <taxon>Bacilli</taxon>
        <taxon>Bacillales</taxon>
        <taxon>Bacillaceae</taxon>
        <taxon>Gracilibacillus</taxon>
    </lineage>
</organism>
<dbReference type="Proteomes" id="UP001277972">
    <property type="component" value="Unassembled WGS sequence"/>
</dbReference>
<reference evidence="1" key="1">
    <citation type="submission" date="2023-11" db="EMBL/GenBank/DDBJ databases">
        <title>Gracilibacillus pellucida a moderately halophilic bacterium isolated from saline soil in Xinjiang province.</title>
        <authorList>
            <person name="Zhang Z."/>
            <person name="Tan F."/>
            <person name="Wang Y."/>
            <person name="Xia M."/>
        </authorList>
    </citation>
    <scope>NUCLEOTIDE SEQUENCE</scope>
    <source>
        <strain evidence="1">S3-1-1</strain>
    </source>
</reference>
<comment type="caution">
    <text evidence="1">The sequence shown here is derived from an EMBL/GenBank/DDBJ whole genome shotgun (WGS) entry which is preliminary data.</text>
</comment>
<evidence type="ECO:0000313" key="1">
    <source>
        <dbReference type="EMBL" id="MDX8047236.1"/>
    </source>
</evidence>
<protein>
    <submittedName>
        <fullName evidence="1">MBL fold metallo-hydrolase</fullName>
    </submittedName>
</protein>
<proteinExistence type="predicted"/>
<dbReference type="EMBL" id="JAWZSR010000010">
    <property type="protein sequence ID" value="MDX8047236.1"/>
    <property type="molecule type" value="Genomic_DNA"/>
</dbReference>
<sequence length="225" mass="25907">MLNTYKLTQLKSKTSLFKNYMYIISDKKTKNAAIIDPAWEGEDIYDVLDALGVKLTTILLTHSHYDHVNMVNPILEKYSPQVYMSQREIEFYNFRCDNLHPLQDMQNLKLGDTEILCLLTPGHTAGGMCFLLSDHIITGDTVFIEGCGICNADGGSAEDMFNSFQKLRNMVPLDVRVCPGHSYGKEPGLTFKEVLKYNLYFQISKKEHFVQFRMRKYQTGLFEFK</sequence>
<gene>
    <name evidence="1" type="ORF">SH601_14800</name>
</gene>
<accession>A0ACC6M8M6</accession>
<evidence type="ECO:0000313" key="2">
    <source>
        <dbReference type="Proteomes" id="UP001277972"/>
    </source>
</evidence>